<reference evidence="9 10" key="1">
    <citation type="submission" date="2019-08" db="EMBL/GenBank/DDBJ databases">
        <title>In-depth cultivation of the pig gut microbiome towards novel bacterial diversity and tailored functional studies.</title>
        <authorList>
            <person name="Wylensek D."/>
            <person name="Hitch T.C.A."/>
            <person name="Clavel T."/>
        </authorList>
    </citation>
    <scope>NUCLEOTIDE SEQUENCE [LARGE SCALE GENOMIC DNA]</scope>
    <source>
        <strain evidence="9 10">LKV-178-WT-2G</strain>
    </source>
</reference>
<comment type="subcellular location">
    <subcellularLocation>
        <location evidence="1">Cytoplasm</location>
    </subcellularLocation>
</comment>
<protein>
    <submittedName>
        <fullName evidence="9">PTS sugar transporter subunit IIB</fullName>
    </submittedName>
</protein>
<dbReference type="Proteomes" id="UP000470082">
    <property type="component" value="Unassembled WGS sequence"/>
</dbReference>
<dbReference type="Pfam" id="PF03830">
    <property type="entry name" value="PTSIIB_sorb"/>
    <property type="match status" value="1"/>
</dbReference>
<name>A0A7X2N3T5_9FIRM</name>
<evidence type="ECO:0000259" key="8">
    <source>
        <dbReference type="PROSITE" id="PS51101"/>
    </source>
</evidence>
<accession>A0A7X2N3T5</accession>
<gene>
    <name evidence="9" type="ORF">FYJ50_07560</name>
</gene>
<dbReference type="GO" id="GO:0009401">
    <property type="term" value="P:phosphoenolpyruvate-dependent sugar phosphotransferase system"/>
    <property type="evidence" value="ECO:0007669"/>
    <property type="project" value="UniProtKB-KW"/>
</dbReference>
<dbReference type="InterPro" id="IPR036667">
    <property type="entry name" value="PTS_IIB_sorbose-sp_sf"/>
</dbReference>
<keyword evidence="2" id="KW-0813">Transport</keyword>
<organism evidence="9 10">
    <name type="scientific">Floccifex porci</name>
    <dbReference type="NCBI Taxonomy" id="2606629"/>
    <lineage>
        <taxon>Bacteria</taxon>
        <taxon>Bacillati</taxon>
        <taxon>Bacillota</taxon>
        <taxon>Erysipelotrichia</taxon>
        <taxon>Erysipelotrichales</taxon>
        <taxon>Erysipelotrichaceae</taxon>
        <taxon>Floccifex</taxon>
    </lineage>
</organism>
<evidence type="ECO:0000256" key="1">
    <source>
        <dbReference type="ARBA" id="ARBA00004496"/>
    </source>
</evidence>
<dbReference type="SUPFAM" id="SSF52728">
    <property type="entry name" value="PTS IIb component"/>
    <property type="match status" value="1"/>
</dbReference>
<keyword evidence="5" id="KW-0808">Transferase</keyword>
<evidence type="ECO:0000256" key="6">
    <source>
        <dbReference type="ARBA" id="ARBA00022683"/>
    </source>
</evidence>
<evidence type="ECO:0000256" key="5">
    <source>
        <dbReference type="ARBA" id="ARBA00022679"/>
    </source>
</evidence>
<proteinExistence type="predicted"/>
<dbReference type="GO" id="GO:0016301">
    <property type="term" value="F:kinase activity"/>
    <property type="evidence" value="ECO:0007669"/>
    <property type="project" value="UniProtKB-KW"/>
</dbReference>
<dbReference type="GO" id="GO:0008982">
    <property type="term" value="F:protein-N(PI)-phosphohistidine-sugar phosphotransferase activity"/>
    <property type="evidence" value="ECO:0007669"/>
    <property type="project" value="InterPro"/>
</dbReference>
<feature type="domain" description="PTS EIIB type-4" evidence="8">
    <location>
        <begin position="1"/>
        <end position="156"/>
    </location>
</feature>
<dbReference type="AlphaFoldDB" id="A0A7X2N3T5"/>
<evidence type="ECO:0000313" key="10">
    <source>
        <dbReference type="Proteomes" id="UP000470082"/>
    </source>
</evidence>
<sequence>MIKALRVDHRLLHGQVAFSWTQAIGADCILLCSDSLVNDTLRLQTIKLAKPSGIKVVAKSVEGSLKAIKSGQTDKYKLFIICEDIQSAAKVARELKIKAINLGGTYPTKDKTEISKSVFVNDADVALLKELVNEGIHVFCQQVPANSAEDIKTLIK</sequence>
<keyword evidence="3" id="KW-0963">Cytoplasm</keyword>
<evidence type="ECO:0000313" key="9">
    <source>
        <dbReference type="EMBL" id="MSS01948.1"/>
    </source>
</evidence>
<evidence type="ECO:0000256" key="7">
    <source>
        <dbReference type="ARBA" id="ARBA00022777"/>
    </source>
</evidence>
<evidence type="ECO:0000256" key="2">
    <source>
        <dbReference type="ARBA" id="ARBA00022448"/>
    </source>
</evidence>
<dbReference type="EMBL" id="VUMM01000016">
    <property type="protein sequence ID" value="MSS01948.1"/>
    <property type="molecule type" value="Genomic_DNA"/>
</dbReference>
<dbReference type="RefSeq" id="WP_154460694.1">
    <property type="nucleotide sequence ID" value="NZ_JBJEEW010000090.1"/>
</dbReference>
<dbReference type="GO" id="GO:0005737">
    <property type="term" value="C:cytoplasm"/>
    <property type="evidence" value="ECO:0007669"/>
    <property type="project" value="UniProtKB-SubCell"/>
</dbReference>
<dbReference type="Gene3D" id="3.40.35.10">
    <property type="entry name" value="Phosphotransferase system, sorbose subfamily IIB component"/>
    <property type="match status" value="1"/>
</dbReference>
<keyword evidence="10" id="KW-1185">Reference proteome</keyword>
<keyword evidence="7" id="KW-0418">Kinase</keyword>
<keyword evidence="4 9" id="KW-0762">Sugar transport</keyword>
<comment type="caution">
    <text evidence="9">The sequence shown here is derived from an EMBL/GenBank/DDBJ whole genome shotgun (WGS) entry which is preliminary data.</text>
</comment>
<evidence type="ECO:0000256" key="4">
    <source>
        <dbReference type="ARBA" id="ARBA00022597"/>
    </source>
</evidence>
<evidence type="ECO:0000256" key="3">
    <source>
        <dbReference type="ARBA" id="ARBA00022490"/>
    </source>
</evidence>
<dbReference type="PROSITE" id="PS51101">
    <property type="entry name" value="PTS_EIIB_TYPE_4"/>
    <property type="match status" value="1"/>
</dbReference>
<dbReference type="InterPro" id="IPR004720">
    <property type="entry name" value="PTS_IIB_sorbose-sp"/>
</dbReference>
<keyword evidence="6" id="KW-0598">Phosphotransferase system</keyword>